<feature type="domain" description="Zn(2)-C6 fungal-type" evidence="5">
    <location>
        <begin position="43"/>
        <end position="76"/>
    </location>
</feature>
<feature type="compositionally biased region" description="Polar residues" evidence="4">
    <location>
        <begin position="142"/>
        <end position="152"/>
    </location>
</feature>
<evidence type="ECO:0000256" key="4">
    <source>
        <dbReference type="SAM" id="MobiDB-lite"/>
    </source>
</evidence>
<dbReference type="PROSITE" id="PS50048">
    <property type="entry name" value="ZN2_CY6_FUNGAL_2"/>
    <property type="match status" value="1"/>
</dbReference>
<dbReference type="Proteomes" id="UP001056384">
    <property type="component" value="Chromosome 1"/>
</dbReference>
<protein>
    <recommendedName>
        <fullName evidence="5">Zn(2)-C6 fungal-type domain-containing protein</fullName>
    </recommendedName>
</protein>
<sequence length="970" mass="106220">MSHHTNPNPGETISPTSQASQQTLNKLANGEHLKQKRARSQLSCIPCRQGKLKCNRSHDPACDQCIKRSREGQCSYVPPPKKQKSAGNVKGRIRQLENLVVDLMNQQSKDGGTNQTDSAGTAQAANLRTEPSGPLEQPTPPSDNDASPQDHSLANGGRDDIDSATKPFGRLQISKGEISYVGETHWQAILNGISDLKRELGDEQEDETWEQPQSEQEHLNLAWGNAFNNVPLDDLHTEDGCASHASTGLGLMLGTGGRVTREQLIQAVPEKKVADRLLSLWFNSPDPFKPIIHAPTFQSQYRDFWRDPKDTPTMWLGLFFAIASLAASFGLRDVDPKSDFAKKTLRDVNRYHTLAGSAAVLADFTKPKAHTMECLMLYGAGLRSNDAFVNVWLILGLIVRLGLRMGYHRDPSNHPGISVFDGEMRRRVWATISMIDVLISFQLGLPGMVKTIQSDTRPPSNLLDRDFNIGTTVLPPSRGIDELTPSSYTRAKLKIVNVFADVNELIHATIPPSHEQMMDLDRRLEDAQASIPPLLQMPDISELVTDPAEQLMCRCNLDLLYLKTKMVLHRRYMEQPFAQLSTREQQLGIGFSRKACVDAALRVLRHHHTIYSASQPGGQLESVKWYMGSISTHDFLLAAMIVCLELSQQISDDPSLNPSGRMCPLRSGMMDALEKSQKIWSATATKRKPTPNSFNGSSEHIGGEHMYNETEKASRAMSVMLDKVRAKFPQQAQALRKINMNRPAERPGMGVPNDDLGIDFSQPQKVAARTAGSIPFGGIVSYHNWDNAEPESLQYGLPGMDDGLTPWLARTSTAVSTSSPNVALSNGSTSNTFSPSNSNDTSPDAQYNTLPDFSMIGDMLDMPGAIDWEMFDAGVNKNPTSDVPSQNFVPGNVLMNGGTGPGAFDGSAGLASGGETRSFPGSYLMFSDLDMQGVDFEMPTGLEADLTRPSPATWEGFGAPLDATSFGNGA</sequence>
<feature type="region of interest" description="Disordered" evidence="4">
    <location>
        <begin position="1"/>
        <end position="22"/>
    </location>
</feature>
<dbReference type="PROSITE" id="PS00463">
    <property type="entry name" value="ZN2_CY6_FUNGAL_1"/>
    <property type="match status" value="1"/>
</dbReference>
<gene>
    <name evidence="6" type="ORF">Slin15195_G016920</name>
</gene>
<dbReference type="Pfam" id="PF04082">
    <property type="entry name" value="Fungal_trans"/>
    <property type="match status" value="1"/>
</dbReference>
<comment type="subcellular location">
    <subcellularLocation>
        <location evidence="1">Nucleus</location>
    </subcellularLocation>
</comment>
<dbReference type="InterPro" id="IPR050613">
    <property type="entry name" value="Sec_Metabolite_Reg"/>
</dbReference>
<keyword evidence="2" id="KW-0479">Metal-binding</keyword>
<dbReference type="GO" id="GO:0000981">
    <property type="term" value="F:DNA-binding transcription factor activity, RNA polymerase II-specific"/>
    <property type="evidence" value="ECO:0007669"/>
    <property type="project" value="InterPro"/>
</dbReference>
<feature type="region of interest" description="Disordered" evidence="4">
    <location>
        <begin position="107"/>
        <end position="165"/>
    </location>
</feature>
<evidence type="ECO:0000259" key="5">
    <source>
        <dbReference type="PROSITE" id="PS50048"/>
    </source>
</evidence>
<dbReference type="AlphaFoldDB" id="A0A9Q9ALM1"/>
<dbReference type="OrthoDB" id="9996127at2759"/>
<organism evidence="6 7">
    <name type="scientific">Septoria linicola</name>
    <dbReference type="NCBI Taxonomy" id="215465"/>
    <lineage>
        <taxon>Eukaryota</taxon>
        <taxon>Fungi</taxon>
        <taxon>Dikarya</taxon>
        <taxon>Ascomycota</taxon>
        <taxon>Pezizomycotina</taxon>
        <taxon>Dothideomycetes</taxon>
        <taxon>Dothideomycetidae</taxon>
        <taxon>Mycosphaerellales</taxon>
        <taxon>Mycosphaerellaceae</taxon>
        <taxon>Septoria</taxon>
    </lineage>
</organism>
<dbReference type="InterPro" id="IPR007219">
    <property type="entry name" value="XnlR_reg_dom"/>
</dbReference>
<dbReference type="InterPro" id="IPR036864">
    <property type="entry name" value="Zn2-C6_fun-type_DNA-bd_sf"/>
</dbReference>
<evidence type="ECO:0000256" key="3">
    <source>
        <dbReference type="ARBA" id="ARBA00023242"/>
    </source>
</evidence>
<dbReference type="EMBL" id="CP099418">
    <property type="protein sequence ID" value="USW48373.1"/>
    <property type="molecule type" value="Genomic_DNA"/>
</dbReference>
<dbReference type="GO" id="GO:0005634">
    <property type="term" value="C:nucleus"/>
    <property type="evidence" value="ECO:0007669"/>
    <property type="project" value="UniProtKB-SubCell"/>
</dbReference>
<name>A0A9Q9ALM1_9PEZI</name>
<dbReference type="CDD" id="cd12148">
    <property type="entry name" value="fungal_TF_MHR"/>
    <property type="match status" value="1"/>
</dbReference>
<dbReference type="GO" id="GO:0008270">
    <property type="term" value="F:zinc ion binding"/>
    <property type="evidence" value="ECO:0007669"/>
    <property type="project" value="InterPro"/>
</dbReference>
<dbReference type="PANTHER" id="PTHR31001">
    <property type="entry name" value="UNCHARACTERIZED TRANSCRIPTIONAL REGULATORY PROTEIN"/>
    <property type="match status" value="1"/>
</dbReference>
<dbReference type="Gene3D" id="4.10.240.10">
    <property type="entry name" value="Zn(2)-C6 fungal-type DNA-binding domain"/>
    <property type="match status" value="1"/>
</dbReference>
<evidence type="ECO:0000256" key="2">
    <source>
        <dbReference type="ARBA" id="ARBA00022723"/>
    </source>
</evidence>
<evidence type="ECO:0000313" key="7">
    <source>
        <dbReference type="Proteomes" id="UP001056384"/>
    </source>
</evidence>
<reference evidence="6" key="1">
    <citation type="submission" date="2022-06" db="EMBL/GenBank/DDBJ databases">
        <title>Complete genome sequences of two strains of the flax pathogen Septoria linicola.</title>
        <authorList>
            <person name="Lapalu N."/>
            <person name="Simon A."/>
            <person name="Demenou B."/>
            <person name="Paumier D."/>
            <person name="Guillot M.-P."/>
            <person name="Gout L."/>
            <person name="Valade R."/>
        </authorList>
    </citation>
    <scope>NUCLEOTIDE SEQUENCE</scope>
    <source>
        <strain evidence="6">SE15195</strain>
    </source>
</reference>
<dbReference type="PANTHER" id="PTHR31001:SF49">
    <property type="entry name" value="ZN(II)2CYS6 TRANSCRIPTION FACTOR (EUROFUNG)"/>
    <property type="match status" value="1"/>
</dbReference>
<dbReference type="SMART" id="SM00906">
    <property type="entry name" value="Fungal_trans"/>
    <property type="match status" value="1"/>
</dbReference>
<dbReference type="CDD" id="cd00067">
    <property type="entry name" value="GAL4"/>
    <property type="match status" value="1"/>
</dbReference>
<dbReference type="Pfam" id="PF00172">
    <property type="entry name" value="Zn_clus"/>
    <property type="match status" value="1"/>
</dbReference>
<dbReference type="SUPFAM" id="SSF57701">
    <property type="entry name" value="Zn2/Cys6 DNA-binding domain"/>
    <property type="match status" value="1"/>
</dbReference>
<dbReference type="SMART" id="SM00066">
    <property type="entry name" value="GAL4"/>
    <property type="match status" value="1"/>
</dbReference>
<keyword evidence="3" id="KW-0539">Nucleus</keyword>
<feature type="region of interest" description="Disordered" evidence="4">
    <location>
        <begin position="817"/>
        <end position="843"/>
    </location>
</feature>
<evidence type="ECO:0000313" key="6">
    <source>
        <dbReference type="EMBL" id="USW48373.1"/>
    </source>
</evidence>
<accession>A0A9Q9ALM1</accession>
<dbReference type="GO" id="GO:0003677">
    <property type="term" value="F:DNA binding"/>
    <property type="evidence" value="ECO:0007669"/>
    <property type="project" value="InterPro"/>
</dbReference>
<dbReference type="InterPro" id="IPR001138">
    <property type="entry name" value="Zn2Cys6_DnaBD"/>
</dbReference>
<proteinExistence type="predicted"/>
<evidence type="ECO:0000256" key="1">
    <source>
        <dbReference type="ARBA" id="ARBA00004123"/>
    </source>
</evidence>
<dbReference type="GO" id="GO:0006351">
    <property type="term" value="P:DNA-templated transcription"/>
    <property type="evidence" value="ECO:0007669"/>
    <property type="project" value="InterPro"/>
</dbReference>
<keyword evidence="7" id="KW-1185">Reference proteome</keyword>
<feature type="compositionally biased region" description="Polar residues" evidence="4">
    <location>
        <begin position="107"/>
        <end position="126"/>
    </location>
</feature>
<feature type="compositionally biased region" description="Low complexity" evidence="4">
    <location>
        <begin position="825"/>
        <end position="842"/>
    </location>
</feature>